<organism evidence="2 3">
    <name type="scientific">Amborella trichopoda</name>
    <dbReference type="NCBI Taxonomy" id="13333"/>
    <lineage>
        <taxon>Eukaryota</taxon>
        <taxon>Viridiplantae</taxon>
        <taxon>Streptophyta</taxon>
        <taxon>Embryophyta</taxon>
        <taxon>Tracheophyta</taxon>
        <taxon>Spermatophyta</taxon>
        <taxon>Magnoliopsida</taxon>
        <taxon>Amborellales</taxon>
        <taxon>Amborellaceae</taxon>
        <taxon>Amborella</taxon>
    </lineage>
</organism>
<dbReference type="AlphaFoldDB" id="W1NGM9"/>
<keyword evidence="1" id="KW-0812">Transmembrane</keyword>
<dbReference type="EMBL" id="KI397501">
    <property type="protein sequence ID" value="ERM94952.1"/>
    <property type="molecule type" value="Genomic_DNA"/>
</dbReference>
<keyword evidence="1" id="KW-1133">Transmembrane helix</keyword>
<accession>W1NGM9</accession>
<reference evidence="3" key="1">
    <citation type="journal article" date="2013" name="Science">
        <title>The Amborella genome and the evolution of flowering plants.</title>
        <authorList>
            <consortium name="Amborella Genome Project"/>
        </authorList>
    </citation>
    <scope>NUCLEOTIDE SEQUENCE [LARGE SCALE GENOMIC DNA]</scope>
</reference>
<proteinExistence type="predicted"/>
<keyword evidence="3" id="KW-1185">Reference proteome</keyword>
<evidence type="ECO:0000313" key="2">
    <source>
        <dbReference type="EMBL" id="ERM94952.1"/>
    </source>
</evidence>
<gene>
    <name evidence="2" type="ORF">AMTR_s00009p00211580</name>
</gene>
<dbReference type="Proteomes" id="UP000017836">
    <property type="component" value="Unassembled WGS sequence"/>
</dbReference>
<evidence type="ECO:0000313" key="3">
    <source>
        <dbReference type="Proteomes" id="UP000017836"/>
    </source>
</evidence>
<name>W1NGM9_AMBTC</name>
<dbReference type="HOGENOM" id="CLU_2213435_0_0_1"/>
<protein>
    <submittedName>
        <fullName evidence="2">Uncharacterized protein</fullName>
    </submittedName>
</protein>
<sequence length="107" mass="11807">MQVFQKTEFGRSFTFIRSYKLTYGGPGLSTNGSNAGANGNGVRPLVPRVADIVVLVPLVPCLRSLGRTLVPAEVTSEPFLFECFKVRLLWVFLFLFGLLTSLVPLEQ</sequence>
<keyword evidence="1" id="KW-0472">Membrane</keyword>
<feature type="transmembrane region" description="Helical" evidence="1">
    <location>
        <begin position="88"/>
        <end position="105"/>
    </location>
</feature>
<dbReference type="Gramene" id="ERM94952">
    <property type="protein sequence ID" value="ERM94952"/>
    <property type="gene ID" value="AMTR_s00009p00211580"/>
</dbReference>
<evidence type="ECO:0000256" key="1">
    <source>
        <dbReference type="SAM" id="Phobius"/>
    </source>
</evidence>